<dbReference type="Proteomes" id="UP001157006">
    <property type="component" value="Chromosome 1S"/>
</dbReference>
<keyword evidence="2" id="KW-1185">Reference proteome</keyword>
<name>A0AAV0ZBX0_VICFA</name>
<proteinExistence type="predicted"/>
<dbReference type="EMBL" id="OX451735">
    <property type="protein sequence ID" value="CAI8593417.1"/>
    <property type="molecule type" value="Genomic_DNA"/>
</dbReference>
<evidence type="ECO:0000313" key="1">
    <source>
        <dbReference type="EMBL" id="CAI8593417.1"/>
    </source>
</evidence>
<evidence type="ECO:0000313" key="2">
    <source>
        <dbReference type="Proteomes" id="UP001157006"/>
    </source>
</evidence>
<dbReference type="AlphaFoldDB" id="A0AAV0ZBX0"/>
<gene>
    <name evidence="1" type="ORF">VFH_I090640</name>
</gene>
<organism evidence="1 2">
    <name type="scientific">Vicia faba</name>
    <name type="common">Broad bean</name>
    <name type="synonym">Faba vulgaris</name>
    <dbReference type="NCBI Taxonomy" id="3906"/>
    <lineage>
        <taxon>Eukaryota</taxon>
        <taxon>Viridiplantae</taxon>
        <taxon>Streptophyta</taxon>
        <taxon>Embryophyta</taxon>
        <taxon>Tracheophyta</taxon>
        <taxon>Spermatophyta</taxon>
        <taxon>Magnoliopsida</taxon>
        <taxon>eudicotyledons</taxon>
        <taxon>Gunneridae</taxon>
        <taxon>Pentapetalae</taxon>
        <taxon>rosids</taxon>
        <taxon>fabids</taxon>
        <taxon>Fabales</taxon>
        <taxon>Fabaceae</taxon>
        <taxon>Papilionoideae</taxon>
        <taxon>50 kb inversion clade</taxon>
        <taxon>NPAAA clade</taxon>
        <taxon>Hologalegina</taxon>
        <taxon>IRL clade</taxon>
        <taxon>Fabeae</taxon>
        <taxon>Vicia</taxon>
    </lineage>
</organism>
<accession>A0AAV0ZBX0</accession>
<protein>
    <submittedName>
        <fullName evidence="1">Uncharacterized protein</fullName>
    </submittedName>
</protein>
<reference evidence="1 2" key="1">
    <citation type="submission" date="2023-01" db="EMBL/GenBank/DDBJ databases">
        <authorList>
            <person name="Kreplak J."/>
        </authorList>
    </citation>
    <scope>NUCLEOTIDE SEQUENCE [LARGE SCALE GENOMIC DNA]</scope>
</reference>
<sequence length="143" mass="16115">MWIDEIDQMDCDDEPTVLPIVIGELVEQTMLFKIFVNNDMNSEFEQSFRVKNCVLTKNSGGVEDDLVVGVVHNDIYVVVVQDLGSKFENIVAEEKCGDNSSSSKLIEENVAESIPVKRGINQVADENDRSNSRITKYIKIEKD</sequence>